<evidence type="ECO:0000313" key="4">
    <source>
        <dbReference type="Proteomes" id="UP000054691"/>
    </source>
</evidence>
<dbReference type="EMBL" id="UGOB01000001">
    <property type="protein sequence ID" value="STX45148.1"/>
    <property type="molecule type" value="Genomic_DNA"/>
</dbReference>
<evidence type="ECO:0000313" key="3">
    <source>
        <dbReference type="EMBL" id="STX45148.1"/>
    </source>
</evidence>
<organism evidence="3 5">
    <name type="scientific">Legionella gratiana</name>
    <dbReference type="NCBI Taxonomy" id="45066"/>
    <lineage>
        <taxon>Bacteria</taxon>
        <taxon>Pseudomonadati</taxon>
        <taxon>Pseudomonadota</taxon>
        <taxon>Gammaproteobacteria</taxon>
        <taxon>Legionellales</taxon>
        <taxon>Legionellaceae</taxon>
        <taxon>Legionella</taxon>
    </lineage>
</organism>
<dbReference type="STRING" id="45066.Lgra_0175"/>
<evidence type="ECO:0000313" key="2">
    <source>
        <dbReference type="EMBL" id="KTD15509.1"/>
    </source>
</evidence>
<sequence length="102" mass="12146">MDYIGRSWREEVSKQMKFFPWHLFLITSTIFLMGIGLSISGNEQLCVYNNIYARYEKDFNEKQALFEQTILADIKKLRKKFDANNVQIKELQQKLINQKPPI</sequence>
<feature type="transmembrane region" description="Helical" evidence="1">
    <location>
        <begin position="21"/>
        <end position="39"/>
    </location>
</feature>
<evidence type="ECO:0000256" key="1">
    <source>
        <dbReference type="SAM" id="Phobius"/>
    </source>
</evidence>
<dbReference type="EMBL" id="LNYE01000003">
    <property type="protein sequence ID" value="KTD15509.1"/>
    <property type="molecule type" value="Genomic_DNA"/>
</dbReference>
<accession>A0A378JDN2</accession>
<reference evidence="3 5" key="2">
    <citation type="submission" date="2018-06" db="EMBL/GenBank/DDBJ databases">
        <authorList>
            <consortium name="Pathogen Informatics"/>
            <person name="Doyle S."/>
        </authorList>
    </citation>
    <scope>NUCLEOTIDE SEQUENCE [LARGE SCALE GENOMIC DNA]</scope>
    <source>
        <strain evidence="3 5">NCTC12388</strain>
    </source>
</reference>
<protein>
    <recommendedName>
        <fullName evidence="6">Transmembrane protein</fullName>
    </recommendedName>
</protein>
<keyword evidence="1" id="KW-0472">Membrane</keyword>
<gene>
    <name evidence="2" type="ORF">Lgra_0175</name>
    <name evidence="3" type="ORF">NCTC12388_01877</name>
</gene>
<evidence type="ECO:0000313" key="5">
    <source>
        <dbReference type="Proteomes" id="UP000254476"/>
    </source>
</evidence>
<dbReference type="Proteomes" id="UP000254476">
    <property type="component" value="Unassembled WGS sequence"/>
</dbReference>
<keyword evidence="1" id="KW-1133">Transmembrane helix</keyword>
<dbReference type="AlphaFoldDB" id="A0A378JDN2"/>
<keyword evidence="1" id="KW-0812">Transmembrane</keyword>
<keyword evidence="4" id="KW-1185">Reference proteome</keyword>
<proteinExistence type="predicted"/>
<dbReference type="Proteomes" id="UP000054691">
    <property type="component" value="Unassembled WGS sequence"/>
</dbReference>
<evidence type="ECO:0008006" key="6">
    <source>
        <dbReference type="Google" id="ProtNLM"/>
    </source>
</evidence>
<name>A0A378JDN2_9GAMM</name>
<reference evidence="2 4" key="1">
    <citation type="submission" date="2015-11" db="EMBL/GenBank/DDBJ databases">
        <title>Genomic analysis of 38 Legionella species identifies large and diverse effector repertoires.</title>
        <authorList>
            <person name="Burstein D."/>
            <person name="Amaro F."/>
            <person name="Zusman T."/>
            <person name="Lifshitz Z."/>
            <person name="Cohen O."/>
            <person name="Gilbert J.A."/>
            <person name="Pupko T."/>
            <person name="Shuman H.A."/>
            <person name="Segal G."/>
        </authorList>
    </citation>
    <scope>NUCLEOTIDE SEQUENCE [LARGE SCALE GENOMIC DNA]</scope>
    <source>
        <strain evidence="2 4">Lyon 8420412</strain>
    </source>
</reference>